<reference evidence="1" key="1">
    <citation type="journal article" date="2023" name="Science">
        <title>Genome structures resolve the early diversification of teleost fishes.</title>
        <authorList>
            <person name="Parey E."/>
            <person name="Louis A."/>
            <person name="Montfort J."/>
            <person name="Bouchez O."/>
            <person name="Roques C."/>
            <person name="Iampietro C."/>
            <person name="Lluch J."/>
            <person name="Castinel A."/>
            <person name="Donnadieu C."/>
            <person name="Desvignes T."/>
            <person name="Floi Bucao C."/>
            <person name="Jouanno E."/>
            <person name="Wen M."/>
            <person name="Mejri S."/>
            <person name="Dirks R."/>
            <person name="Jansen H."/>
            <person name="Henkel C."/>
            <person name="Chen W.J."/>
            <person name="Zahm M."/>
            <person name="Cabau C."/>
            <person name="Klopp C."/>
            <person name="Thompson A.W."/>
            <person name="Robinson-Rechavi M."/>
            <person name="Braasch I."/>
            <person name="Lecointre G."/>
            <person name="Bobe J."/>
            <person name="Postlethwait J.H."/>
            <person name="Berthelot C."/>
            <person name="Roest Crollius H."/>
            <person name="Guiguen Y."/>
        </authorList>
    </citation>
    <scope>NUCLEOTIDE SEQUENCE</scope>
    <source>
        <strain evidence="1">NC1722</strain>
    </source>
</reference>
<protein>
    <submittedName>
        <fullName evidence="1">Uncharacterized protein</fullName>
    </submittedName>
</protein>
<dbReference type="AlphaFoldDB" id="A0AAD7SZ29"/>
<sequence>MSRSAKETIFNDTIPHLTAERITSVRGVLLCVVDPFERFGDGRLVCGGVSEQPSCVPQDMSGRAQTRRGGIHELRFISLRAERPPTQTAISSVRLTLK</sequence>
<accession>A0AAD7SZ29</accession>
<gene>
    <name evidence="1" type="ORF">AAFF_G00173010</name>
</gene>
<name>A0AAD7SZ29_9TELE</name>
<proteinExistence type="predicted"/>
<organism evidence="1 2">
    <name type="scientific">Aldrovandia affinis</name>
    <dbReference type="NCBI Taxonomy" id="143900"/>
    <lineage>
        <taxon>Eukaryota</taxon>
        <taxon>Metazoa</taxon>
        <taxon>Chordata</taxon>
        <taxon>Craniata</taxon>
        <taxon>Vertebrata</taxon>
        <taxon>Euteleostomi</taxon>
        <taxon>Actinopterygii</taxon>
        <taxon>Neopterygii</taxon>
        <taxon>Teleostei</taxon>
        <taxon>Notacanthiformes</taxon>
        <taxon>Halosauridae</taxon>
        <taxon>Aldrovandia</taxon>
    </lineage>
</organism>
<dbReference type="Proteomes" id="UP001221898">
    <property type="component" value="Unassembled WGS sequence"/>
</dbReference>
<dbReference type="EMBL" id="JAINUG010000023">
    <property type="protein sequence ID" value="KAJ8411295.1"/>
    <property type="molecule type" value="Genomic_DNA"/>
</dbReference>
<keyword evidence="2" id="KW-1185">Reference proteome</keyword>
<comment type="caution">
    <text evidence="1">The sequence shown here is derived from an EMBL/GenBank/DDBJ whole genome shotgun (WGS) entry which is preliminary data.</text>
</comment>
<evidence type="ECO:0000313" key="1">
    <source>
        <dbReference type="EMBL" id="KAJ8411295.1"/>
    </source>
</evidence>
<evidence type="ECO:0000313" key="2">
    <source>
        <dbReference type="Proteomes" id="UP001221898"/>
    </source>
</evidence>